<dbReference type="InParanoid" id="A0A5C3NSX8"/>
<name>A0A5C3NSX8_9APHY</name>
<dbReference type="EMBL" id="ML212012">
    <property type="protein sequence ID" value="TFK79508.1"/>
    <property type="molecule type" value="Genomic_DNA"/>
</dbReference>
<feature type="non-terminal residue" evidence="1">
    <location>
        <position position="107"/>
    </location>
</feature>
<dbReference type="AlphaFoldDB" id="A0A5C3NSX8"/>
<accession>A0A5C3NSX8</accession>
<feature type="non-terminal residue" evidence="1">
    <location>
        <position position="1"/>
    </location>
</feature>
<dbReference type="Proteomes" id="UP000308197">
    <property type="component" value="Unassembled WGS sequence"/>
</dbReference>
<dbReference type="STRING" id="1314778.A0A5C3NSX8"/>
<protein>
    <submittedName>
        <fullName evidence="1">Uncharacterized protein</fullName>
    </submittedName>
</protein>
<gene>
    <name evidence="1" type="ORF">K466DRAFT_472710</name>
</gene>
<sequence length="107" mass="12160">VKNRWTGWVAKREGQSVYLPQLEFVAEICEYVSFLARVIRPPVKSGVTAKPLNLNLPLLGPRFIPPSYLHAQRRNAAPEIKPDAAYLKPVNIVHPVFYPDVLEKCPR</sequence>
<organism evidence="1 2">
    <name type="scientific">Polyporus arcularius HHB13444</name>
    <dbReference type="NCBI Taxonomy" id="1314778"/>
    <lineage>
        <taxon>Eukaryota</taxon>
        <taxon>Fungi</taxon>
        <taxon>Dikarya</taxon>
        <taxon>Basidiomycota</taxon>
        <taxon>Agaricomycotina</taxon>
        <taxon>Agaricomycetes</taxon>
        <taxon>Polyporales</taxon>
        <taxon>Polyporaceae</taxon>
        <taxon>Polyporus</taxon>
    </lineage>
</organism>
<reference evidence="1 2" key="1">
    <citation type="journal article" date="2019" name="Nat. Ecol. Evol.">
        <title>Megaphylogeny resolves global patterns of mushroom evolution.</title>
        <authorList>
            <person name="Varga T."/>
            <person name="Krizsan K."/>
            <person name="Foldi C."/>
            <person name="Dima B."/>
            <person name="Sanchez-Garcia M."/>
            <person name="Sanchez-Ramirez S."/>
            <person name="Szollosi G.J."/>
            <person name="Szarkandi J.G."/>
            <person name="Papp V."/>
            <person name="Albert L."/>
            <person name="Andreopoulos W."/>
            <person name="Angelini C."/>
            <person name="Antonin V."/>
            <person name="Barry K.W."/>
            <person name="Bougher N.L."/>
            <person name="Buchanan P."/>
            <person name="Buyck B."/>
            <person name="Bense V."/>
            <person name="Catcheside P."/>
            <person name="Chovatia M."/>
            <person name="Cooper J."/>
            <person name="Damon W."/>
            <person name="Desjardin D."/>
            <person name="Finy P."/>
            <person name="Geml J."/>
            <person name="Haridas S."/>
            <person name="Hughes K."/>
            <person name="Justo A."/>
            <person name="Karasinski D."/>
            <person name="Kautmanova I."/>
            <person name="Kiss B."/>
            <person name="Kocsube S."/>
            <person name="Kotiranta H."/>
            <person name="LaButti K.M."/>
            <person name="Lechner B.E."/>
            <person name="Liimatainen K."/>
            <person name="Lipzen A."/>
            <person name="Lukacs Z."/>
            <person name="Mihaltcheva S."/>
            <person name="Morgado L.N."/>
            <person name="Niskanen T."/>
            <person name="Noordeloos M.E."/>
            <person name="Ohm R.A."/>
            <person name="Ortiz-Santana B."/>
            <person name="Ovrebo C."/>
            <person name="Racz N."/>
            <person name="Riley R."/>
            <person name="Savchenko A."/>
            <person name="Shiryaev A."/>
            <person name="Soop K."/>
            <person name="Spirin V."/>
            <person name="Szebenyi C."/>
            <person name="Tomsovsky M."/>
            <person name="Tulloss R.E."/>
            <person name="Uehling J."/>
            <person name="Grigoriev I.V."/>
            <person name="Vagvolgyi C."/>
            <person name="Papp T."/>
            <person name="Martin F.M."/>
            <person name="Miettinen O."/>
            <person name="Hibbett D.S."/>
            <person name="Nagy L.G."/>
        </authorList>
    </citation>
    <scope>NUCLEOTIDE SEQUENCE [LARGE SCALE GENOMIC DNA]</scope>
    <source>
        <strain evidence="1 2">HHB13444</strain>
    </source>
</reference>
<evidence type="ECO:0000313" key="1">
    <source>
        <dbReference type="EMBL" id="TFK79508.1"/>
    </source>
</evidence>
<evidence type="ECO:0000313" key="2">
    <source>
        <dbReference type="Proteomes" id="UP000308197"/>
    </source>
</evidence>
<keyword evidence="2" id="KW-1185">Reference proteome</keyword>
<proteinExistence type="predicted"/>